<dbReference type="Proteomes" id="UP001152888">
    <property type="component" value="Unassembled WGS sequence"/>
</dbReference>
<protein>
    <submittedName>
        <fullName evidence="1">Uncharacterized protein</fullName>
    </submittedName>
</protein>
<evidence type="ECO:0000313" key="1">
    <source>
        <dbReference type="EMBL" id="CAH1953583.1"/>
    </source>
</evidence>
<proteinExistence type="predicted"/>
<dbReference type="AlphaFoldDB" id="A0A9P0NUU2"/>
<gene>
    <name evidence="1" type="ORF">ACAOBT_LOCUS116</name>
</gene>
<dbReference type="EMBL" id="CAKOFQ010006651">
    <property type="protein sequence ID" value="CAH1953583.1"/>
    <property type="molecule type" value="Genomic_DNA"/>
</dbReference>
<dbReference type="OrthoDB" id="29444at2759"/>
<keyword evidence="2" id="KW-1185">Reference proteome</keyword>
<organism evidence="1 2">
    <name type="scientific">Acanthoscelides obtectus</name>
    <name type="common">Bean weevil</name>
    <name type="synonym">Bruchus obtectus</name>
    <dbReference type="NCBI Taxonomy" id="200917"/>
    <lineage>
        <taxon>Eukaryota</taxon>
        <taxon>Metazoa</taxon>
        <taxon>Ecdysozoa</taxon>
        <taxon>Arthropoda</taxon>
        <taxon>Hexapoda</taxon>
        <taxon>Insecta</taxon>
        <taxon>Pterygota</taxon>
        <taxon>Neoptera</taxon>
        <taxon>Endopterygota</taxon>
        <taxon>Coleoptera</taxon>
        <taxon>Polyphaga</taxon>
        <taxon>Cucujiformia</taxon>
        <taxon>Chrysomeloidea</taxon>
        <taxon>Chrysomelidae</taxon>
        <taxon>Bruchinae</taxon>
        <taxon>Bruchini</taxon>
        <taxon>Acanthoscelides</taxon>
    </lineage>
</organism>
<comment type="caution">
    <text evidence="1">The sequence shown here is derived from an EMBL/GenBank/DDBJ whole genome shotgun (WGS) entry which is preliminary data.</text>
</comment>
<evidence type="ECO:0000313" key="2">
    <source>
        <dbReference type="Proteomes" id="UP001152888"/>
    </source>
</evidence>
<accession>A0A9P0NUU2</accession>
<reference evidence="1" key="1">
    <citation type="submission" date="2022-03" db="EMBL/GenBank/DDBJ databases">
        <authorList>
            <person name="Sayadi A."/>
        </authorList>
    </citation>
    <scope>NUCLEOTIDE SEQUENCE</scope>
</reference>
<sequence length="59" mass="6841">MLLFCQYGILDNTTYFKISNIICGFKYDLQVLSLLMEPGNWDTKIFFINNAKTVKCGRP</sequence>
<name>A0A9P0NUU2_ACAOB</name>